<keyword evidence="4" id="KW-1185">Reference proteome</keyword>
<dbReference type="AlphaFoldDB" id="A0A3P6RK97"/>
<name>A0A3P6RK97_CYLGO</name>
<dbReference type="EMBL" id="UYRV01007144">
    <property type="protein sequence ID" value="VDK54335.1"/>
    <property type="molecule type" value="Genomic_DNA"/>
</dbReference>
<organism evidence="3 4">
    <name type="scientific">Cylicostephanus goldi</name>
    <name type="common">Nematode worm</name>
    <dbReference type="NCBI Taxonomy" id="71465"/>
    <lineage>
        <taxon>Eukaryota</taxon>
        <taxon>Metazoa</taxon>
        <taxon>Ecdysozoa</taxon>
        <taxon>Nematoda</taxon>
        <taxon>Chromadorea</taxon>
        <taxon>Rhabditida</taxon>
        <taxon>Rhabditina</taxon>
        <taxon>Rhabditomorpha</taxon>
        <taxon>Strongyloidea</taxon>
        <taxon>Strongylidae</taxon>
        <taxon>Cylicostephanus</taxon>
    </lineage>
</organism>
<sequence>MVPVDALYIDTLGSPFLSFYDLLMMNTLYGCLGKALRTEDNIYAALIPDKCRQRQRSPEQIEIERYPPFMGPRGLPGGFGGFGGPPPGFIGGLSADLTTALAL</sequence>
<dbReference type="PROSITE" id="PS51864">
    <property type="entry name" value="ASTACIN"/>
    <property type="match status" value="1"/>
</dbReference>
<dbReference type="GO" id="GO:0006508">
    <property type="term" value="P:proteolysis"/>
    <property type="evidence" value="ECO:0007669"/>
    <property type="project" value="InterPro"/>
</dbReference>
<evidence type="ECO:0000259" key="2">
    <source>
        <dbReference type="PROSITE" id="PS51864"/>
    </source>
</evidence>
<feature type="domain" description="Peptidase M12A" evidence="2">
    <location>
        <begin position="1"/>
        <end position="32"/>
    </location>
</feature>
<dbReference type="Proteomes" id="UP000271889">
    <property type="component" value="Unassembled WGS sequence"/>
</dbReference>
<comment type="caution">
    <text evidence="1">Lacks conserved residue(s) required for the propagation of feature annotation.</text>
</comment>
<evidence type="ECO:0000313" key="4">
    <source>
        <dbReference type="Proteomes" id="UP000271889"/>
    </source>
</evidence>
<gene>
    <name evidence="3" type="ORF">CGOC_LOCUS2983</name>
</gene>
<evidence type="ECO:0000256" key="1">
    <source>
        <dbReference type="PROSITE-ProRule" id="PRU01211"/>
    </source>
</evidence>
<accession>A0A3P6RK97</accession>
<evidence type="ECO:0000313" key="3">
    <source>
        <dbReference type="EMBL" id="VDK54335.1"/>
    </source>
</evidence>
<dbReference type="InterPro" id="IPR001506">
    <property type="entry name" value="Peptidase_M12A"/>
</dbReference>
<protein>
    <recommendedName>
        <fullName evidence="2">Peptidase M12A domain-containing protein</fullName>
    </recommendedName>
</protein>
<dbReference type="GO" id="GO:0004222">
    <property type="term" value="F:metalloendopeptidase activity"/>
    <property type="evidence" value="ECO:0007669"/>
    <property type="project" value="InterPro"/>
</dbReference>
<dbReference type="OrthoDB" id="5776712at2759"/>
<reference evidence="3 4" key="1">
    <citation type="submission" date="2018-11" db="EMBL/GenBank/DDBJ databases">
        <authorList>
            <consortium name="Pathogen Informatics"/>
        </authorList>
    </citation>
    <scope>NUCLEOTIDE SEQUENCE [LARGE SCALE GENOMIC DNA]</scope>
</reference>
<proteinExistence type="predicted"/>